<reference evidence="1 2" key="1">
    <citation type="journal article" date="2007" name="J. Bacteriol.">
        <title>The complete genome sequence of Roseobacter denitrificans reveals a mixotrophic rather than photosynthetic metabolism.</title>
        <authorList>
            <person name="Swingley W.D."/>
            <person name="Sadekar S."/>
            <person name="Mastrian S.D."/>
            <person name="Matthies H.J."/>
            <person name="Hao J."/>
            <person name="Ramos H."/>
            <person name="Acharya C.R."/>
            <person name="Conrad A.L."/>
            <person name="Taylor H.L."/>
            <person name="Dejesa L.C."/>
            <person name="Shah M.K."/>
            <person name="O'huallachain M.E."/>
            <person name="Lince M.T."/>
            <person name="Blankenship R.E."/>
            <person name="Beatty J.T."/>
            <person name="Touchman J.W."/>
        </authorList>
    </citation>
    <scope>NUCLEOTIDE SEQUENCE [LARGE SCALE GENOMIC DNA]</scope>
    <source>
        <strain evidence="2">ATCC 33942 / OCh 114</strain>
    </source>
</reference>
<dbReference type="HOGENOM" id="CLU_3257200_0_0_5"/>
<gene>
    <name evidence="1" type="ordered locus">RD1_2274</name>
</gene>
<organism evidence="1 2">
    <name type="scientific">Roseobacter denitrificans (strain ATCC 33942 / OCh 114)</name>
    <name type="common">Erythrobacter sp. (strain OCh 114)</name>
    <name type="synonym">Roseobacter denitrificans</name>
    <dbReference type="NCBI Taxonomy" id="375451"/>
    <lineage>
        <taxon>Bacteria</taxon>
        <taxon>Pseudomonadati</taxon>
        <taxon>Pseudomonadota</taxon>
        <taxon>Alphaproteobacteria</taxon>
        <taxon>Rhodobacterales</taxon>
        <taxon>Roseobacteraceae</taxon>
        <taxon>Roseobacter</taxon>
    </lineage>
</organism>
<evidence type="ECO:0000313" key="2">
    <source>
        <dbReference type="Proteomes" id="UP000007029"/>
    </source>
</evidence>
<dbReference type="STRING" id="375451.RD1_2274"/>
<keyword evidence="2" id="KW-1185">Reference proteome</keyword>
<accession>Q167I3</accession>
<evidence type="ECO:0000313" key="1">
    <source>
        <dbReference type="EMBL" id="ABG31860.1"/>
    </source>
</evidence>
<dbReference type="EMBL" id="CP000362">
    <property type="protein sequence ID" value="ABG31860.1"/>
    <property type="molecule type" value="Genomic_DNA"/>
</dbReference>
<dbReference type="Proteomes" id="UP000007029">
    <property type="component" value="Chromosome"/>
</dbReference>
<dbReference type="AlphaFoldDB" id="Q167I3"/>
<protein>
    <submittedName>
        <fullName evidence="1">Uncharacterized protein</fullName>
    </submittedName>
</protein>
<sequence>MQQGDGASRALFAKPKELSDRVVKPSGLWSCGQNAKASEDFE</sequence>
<name>Q167I3_ROSDO</name>
<proteinExistence type="predicted"/>
<dbReference type="KEGG" id="rde:RD1_2274"/>